<evidence type="ECO:0000313" key="3">
    <source>
        <dbReference type="Proteomes" id="UP000299102"/>
    </source>
</evidence>
<gene>
    <name evidence="2" type="ORF">EVAR_24397_1</name>
</gene>
<dbReference type="EMBL" id="BGZK01000400">
    <property type="protein sequence ID" value="GBP41479.1"/>
    <property type="molecule type" value="Genomic_DNA"/>
</dbReference>
<dbReference type="SUPFAM" id="SSF56219">
    <property type="entry name" value="DNase I-like"/>
    <property type="match status" value="1"/>
</dbReference>
<name>A0A4C1VTF6_EUMVA</name>
<feature type="compositionally biased region" description="Polar residues" evidence="1">
    <location>
        <begin position="89"/>
        <end position="99"/>
    </location>
</feature>
<proteinExistence type="predicted"/>
<feature type="region of interest" description="Disordered" evidence="1">
    <location>
        <begin position="73"/>
        <end position="99"/>
    </location>
</feature>
<evidence type="ECO:0000313" key="2">
    <source>
        <dbReference type="EMBL" id="GBP41479.1"/>
    </source>
</evidence>
<dbReference type="InterPro" id="IPR036691">
    <property type="entry name" value="Endo/exonu/phosph_ase_sf"/>
</dbReference>
<sequence>MPSFFFDDFNCKNFRWDYPVVNYNGNEITRLDNKLNFDIKASTTSTYCLGNPSNRPSTLDIAVIKRVTFKPYRDKPSSGLIENGPSAGGSPNPTIKISD</sequence>
<comment type="caution">
    <text evidence="2">The sequence shown here is derived from an EMBL/GenBank/DDBJ whole genome shotgun (WGS) entry which is preliminary data.</text>
</comment>
<dbReference type="Proteomes" id="UP000299102">
    <property type="component" value="Unassembled WGS sequence"/>
</dbReference>
<reference evidence="2 3" key="1">
    <citation type="journal article" date="2019" name="Commun. Biol.">
        <title>The bagworm genome reveals a unique fibroin gene that provides high tensile strength.</title>
        <authorList>
            <person name="Kono N."/>
            <person name="Nakamura H."/>
            <person name="Ohtoshi R."/>
            <person name="Tomita M."/>
            <person name="Numata K."/>
            <person name="Arakawa K."/>
        </authorList>
    </citation>
    <scope>NUCLEOTIDE SEQUENCE [LARGE SCALE GENOMIC DNA]</scope>
</reference>
<keyword evidence="3" id="KW-1185">Reference proteome</keyword>
<protein>
    <submittedName>
        <fullName evidence="2">Uncharacterized protein</fullName>
    </submittedName>
</protein>
<accession>A0A4C1VTF6</accession>
<evidence type="ECO:0000256" key="1">
    <source>
        <dbReference type="SAM" id="MobiDB-lite"/>
    </source>
</evidence>
<organism evidence="2 3">
    <name type="scientific">Eumeta variegata</name>
    <name type="common">Bagworm moth</name>
    <name type="synonym">Eumeta japonica</name>
    <dbReference type="NCBI Taxonomy" id="151549"/>
    <lineage>
        <taxon>Eukaryota</taxon>
        <taxon>Metazoa</taxon>
        <taxon>Ecdysozoa</taxon>
        <taxon>Arthropoda</taxon>
        <taxon>Hexapoda</taxon>
        <taxon>Insecta</taxon>
        <taxon>Pterygota</taxon>
        <taxon>Neoptera</taxon>
        <taxon>Endopterygota</taxon>
        <taxon>Lepidoptera</taxon>
        <taxon>Glossata</taxon>
        <taxon>Ditrysia</taxon>
        <taxon>Tineoidea</taxon>
        <taxon>Psychidae</taxon>
        <taxon>Oiketicinae</taxon>
        <taxon>Eumeta</taxon>
    </lineage>
</organism>
<dbReference type="AlphaFoldDB" id="A0A4C1VTF6"/>